<dbReference type="Gene3D" id="3.40.1000.10">
    <property type="entry name" value="Mog1/PsbP, alpha/beta/alpha sandwich"/>
    <property type="match status" value="1"/>
</dbReference>
<dbReference type="Proteomes" id="UP000427769">
    <property type="component" value="Chromosome"/>
</dbReference>
<protein>
    <submittedName>
        <fullName evidence="1">Uncharacterized protein</fullName>
    </submittedName>
</protein>
<dbReference type="AlphaFoldDB" id="A0A5K7ZEL5"/>
<dbReference type="EMBL" id="AP021875">
    <property type="protein sequence ID" value="BBO79270.1"/>
    <property type="molecule type" value="Genomic_DNA"/>
</dbReference>
<name>A0A5K7ZEL5_9BACT</name>
<dbReference type="KEGG" id="dwd:DSCW_66870"/>
<gene>
    <name evidence="1" type="ORF">DSCW_66870</name>
</gene>
<proteinExistence type="predicted"/>
<organism evidence="1 2">
    <name type="scientific">Desulfosarcina widdelii</name>
    <dbReference type="NCBI Taxonomy" id="947919"/>
    <lineage>
        <taxon>Bacteria</taxon>
        <taxon>Pseudomonadati</taxon>
        <taxon>Thermodesulfobacteriota</taxon>
        <taxon>Desulfobacteria</taxon>
        <taxon>Desulfobacterales</taxon>
        <taxon>Desulfosarcinaceae</taxon>
        <taxon>Desulfosarcina</taxon>
    </lineage>
</organism>
<evidence type="ECO:0000313" key="2">
    <source>
        <dbReference type="Proteomes" id="UP000427769"/>
    </source>
</evidence>
<sequence length="141" mass="16131">MSMPDSEMLSKNGPYLEYILVQSRPLAKRFRFTSQVLDPGMLPHEAAQLIIDNLRSDPRIRGFQLLASEPAVAADRDGFKLIYSYVDKYGVTMKTVYYGILLPDRFFNIRYSAAQRYYFEQELPTFESVLSSLQLPSGSNS</sequence>
<accession>A0A5K7ZEL5</accession>
<reference evidence="1 2" key="1">
    <citation type="submission" date="2019-11" db="EMBL/GenBank/DDBJ databases">
        <title>Comparative genomics of hydrocarbon-degrading Desulfosarcina strains.</title>
        <authorList>
            <person name="Watanabe M."/>
            <person name="Kojima H."/>
            <person name="Fukui M."/>
        </authorList>
    </citation>
    <scope>NUCLEOTIDE SEQUENCE [LARGE SCALE GENOMIC DNA]</scope>
    <source>
        <strain evidence="1 2">PP31</strain>
    </source>
</reference>
<evidence type="ECO:0000313" key="1">
    <source>
        <dbReference type="EMBL" id="BBO79270.1"/>
    </source>
</evidence>
<keyword evidence="2" id="KW-1185">Reference proteome</keyword>